<evidence type="ECO:0000256" key="2">
    <source>
        <dbReference type="ARBA" id="ARBA00001946"/>
    </source>
</evidence>
<evidence type="ECO:0000256" key="7">
    <source>
        <dbReference type="ARBA" id="ARBA00022741"/>
    </source>
</evidence>
<dbReference type="GO" id="GO:0008253">
    <property type="term" value="F:5'-nucleotidase activity"/>
    <property type="evidence" value="ECO:0007669"/>
    <property type="project" value="UniProtKB-UniRule"/>
</dbReference>
<comment type="function">
    <text evidence="9">Nucleotidase that shows phosphatase activity on nucleoside 5'-monophosphates.</text>
</comment>
<dbReference type="PANTHER" id="PTHR30457:SF12">
    <property type="entry name" value="5'_3'-NUCLEOTIDASE SURE"/>
    <property type="match status" value="1"/>
</dbReference>
<comment type="cofactor">
    <cofactor evidence="2">
        <name>Mg(2+)</name>
        <dbReference type="ChEBI" id="CHEBI:18420"/>
    </cofactor>
</comment>
<keyword evidence="5 9" id="KW-0963">Cytoplasm</keyword>
<evidence type="ECO:0000256" key="1">
    <source>
        <dbReference type="ARBA" id="ARBA00000815"/>
    </source>
</evidence>
<dbReference type="HAMAP" id="MF_00060">
    <property type="entry name" value="SurE"/>
    <property type="match status" value="1"/>
</dbReference>
<evidence type="ECO:0000259" key="10">
    <source>
        <dbReference type="Pfam" id="PF01975"/>
    </source>
</evidence>
<feature type="binding site" evidence="9">
    <location>
        <position position="96"/>
    </location>
    <ligand>
        <name>a divalent metal cation</name>
        <dbReference type="ChEBI" id="CHEBI:60240"/>
    </ligand>
</feature>
<dbReference type="RefSeq" id="WP_024038031.1">
    <property type="nucleotide sequence ID" value="NZ_CACRUE010000022.1"/>
</dbReference>
<dbReference type="NCBIfam" id="NF001490">
    <property type="entry name" value="PRK00346.1-4"/>
    <property type="match status" value="1"/>
</dbReference>
<comment type="catalytic activity">
    <reaction evidence="1 9">
        <text>a ribonucleoside 5'-phosphate + H2O = a ribonucleoside + phosphate</text>
        <dbReference type="Rhea" id="RHEA:12484"/>
        <dbReference type="ChEBI" id="CHEBI:15377"/>
        <dbReference type="ChEBI" id="CHEBI:18254"/>
        <dbReference type="ChEBI" id="CHEBI:43474"/>
        <dbReference type="ChEBI" id="CHEBI:58043"/>
        <dbReference type="EC" id="3.1.3.5"/>
    </reaction>
</comment>
<evidence type="ECO:0000313" key="11">
    <source>
        <dbReference type="EMBL" id="VYT91744.1"/>
    </source>
</evidence>
<dbReference type="GO" id="GO:0000166">
    <property type="term" value="F:nucleotide binding"/>
    <property type="evidence" value="ECO:0007669"/>
    <property type="project" value="UniProtKB-KW"/>
</dbReference>
<dbReference type="PANTHER" id="PTHR30457">
    <property type="entry name" value="5'-NUCLEOTIDASE SURE"/>
    <property type="match status" value="1"/>
</dbReference>
<dbReference type="GO" id="GO:0046872">
    <property type="term" value="F:metal ion binding"/>
    <property type="evidence" value="ECO:0007669"/>
    <property type="project" value="UniProtKB-UniRule"/>
</dbReference>
<dbReference type="GO" id="GO:0008254">
    <property type="term" value="F:3'-nucleotidase activity"/>
    <property type="evidence" value="ECO:0007669"/>
    <property type="project" value="TreeGrafter"/>
</dbReference>
<proteinExistence type="inferred from homology"/>
<feature type="binding site" evidence="9">
    <location>
        <position position="39"/>
    </location>
    <ligand>
        <name>a divalent metal cation</name>
        <dbReference type="ChEBI" id="CHEBI:60240"/>
    </ligand>
</feature>
<evidence type="ECO:0000256" key="5">
    <source>
        <dbReference type="ARBA" id="ARBA00022490"/>
    </source>
</evidence>
<dbReference type="FunFam" id="3.40.1210.10:FF:000001">
    <property type="entry name" value="5'/3'-nucleotidase SurE"/>
    <property type="match status" value="1"/>
</dbReference>
<gene>
    <name evidence="9 11" type="primary">surE</name>
    <name evidence="11" type="ORF">IBLFYP30_01315</name>
</gene>
<comment type="subcellular location">
    <subcellularLocation>
        <location evidence="3 9">Cytoplasm</location>
    </subcellularLocation>
</comment>
<keyword evidence="6 9" id="KW-0479">Metal-binding</keyword>
<organism evidence="11">
    <name type="scientific">Intestinibacter bartlettii</name>
    <dbReference type="NCBI Taxonomy" id="261299"/>
    <lineage>
        <taxon>Bacteria</taxon>
        <taxon>Bacillati</taxon>
        <taxon>Bacillota</taxon>
        <taxon>Clostridia</taxon>
        <taxon>Peptostreptococcales</taxon>
        <taxon>Peptostreptococcaceae</taxon>
        <taxon>Intestinibacter</taxon>
    </lineage>
</organism>
<dbReference type="GO" id="GO:0004309">
    <property type="term" value="F:exopolyphosphatase activity"/>
    <property type="evidence" value="ECO:0007669"/>
    <property type="project" value="TreeGrafter"/>
</dbReference>
<evidence type="ECO:0000256" key="9">
    <source>
        <dbReference type="HAMAP-Rule" id="MF_00060"/>
    </source>
</evidence>
<feature type="domain" description="Survival protein SurE-like phosphatase/nucleotidase" evidence="10">
    <location>
        <begin position="3"/>
        <end position="188"/>
    </location>
</feature>
<evidence type="ECO:0000256" key="6">
    <source>
        <dbReference type="ARBA" id="ARBA00022723"/>
    </source>
</evidence>
<dbReference type="NCBIfam" id="TIGR00087">
    <property type="entry name" value="surE"/>
    <property type="match status" value="1"/>
</dbReference>
<dbReference type="AlphaFoldDB" id="A0A6N3AHN7"/>
<evidence type="ECO:0000256" key="8">
    <source>
        <dbReference type="ARBA" id="ARBA00022801"/>
    </source>
</evidence>
<feature type="binding site" evidence="9">
    <location>
        <position position="8"/>
    </location>
    <ligand>
        <name>a divalent metal cation</name>
        <dbReference type="ChEBI" id="CHEBI:60240"/>
    </ligand>
</feature>
<dbReference type="InterPro" id="IPR036523">
    <property type="entry name" value="SurE-like_sf"/>
</dbReference>
<sequence>MNILISNDDGINAEGIKILAEEISKIANTYVVAPDSPRSASGHAITLHKPILINDEFIAENVEAYSTSGTPADCVKVGIESILKDIEIDLVLSGINNGPNLGTDVIYSGTVAAAIEGLVEGKPSIALSCDSSKVSSDEYREAAKYTAKLIQKLEGNLDKLNGNILNVNFPTGEKKGVRITKLGRRVYNNVMDDRQSIRGQRYVWMGGDLEDIKQDKDSDIFAVENGYISITPVHINMTETNRIEELKELGLEE</sequence>
<dbReference type="EC" id="3.1.3.5" evidence="9"/>
<dbReference type="EMBL" id="CACRUE010000022">
    <property type="protein sequence ID" value="VYT91744.1"/>
    <property type="molecule type" value="Genomic_DNA"/>
</dbReference>
<reference evidence="11" key="1">
    <citation type="submission" date="2019-11" db="EMBL/GenBank/DDBJ databases">
        <authorList>
            <person name="Feng L."/>
        </authorList>
    </citation>
    <scope>NUCLEOTIDE SEQUENCE</scope>
    <source>
        <strain evidence="11">IbartlettiiLFYP30</strain>
    </source>
</reference>
<dbReference type="GO" id="GO:0005737">
    <property type="term" value="C:cytoplasm"/>
    <property type="evidence" value="ECO:0007669"/>
    <property type="project" value="UniProtKB-SubCell"/>
</dbReference>
<protein>
    <recommendedName>
        <fullName evidence="9">5'-nucleotidase SurE</fullName>
        <ecNumber evidence="9">3.1.3.5</ecNumber>
    </recommendedName>
    <alternativeName>
        <fullName evidence="9">Nucleoside 5'-monophosphate phosphohydrolase</fullName>
    </alternativeName>
</protein>
<keyword evidence="8 9" id="KW-0378">Hydrolase</keyword>
<dbReference type="Gene3D" id="3.40.1210.10">
    <property type="entry name" value="Survival protein SurE-like phosphatase/nucleotidase"/>
    <property type="match status" value="1"/>
</dbReference>
<dbReference type="InterPro" id="IPR002828">
    <property type="entry name" value="SurE-like_Pase/nucleotidase"/>
</dbReference>
<comment type="cofactor">
    <cofactor evidence="9">
        <name>a divalent metal cation</name>
        <dbReference type="ChEBI" id="CHEBI:60240"/>
    </cofactor>
    <text evidence="9">Binds 1 divalent metal cation per subunit.</text>
</comment>
<evidence type="ECO:0000256" key="3">
    <source>
        <dbReference type="ARBA" id="ARBA00004496"/>
    </source>
</evidence>
<dbReference type="Pfam" id="PF01975">
    <property type="entry name" value="SurE"/>
    <property type="match status" value="1"/>
</dbReference>
<comment type="similarity">
    <text evidence="4 9">Belongs to the SurE nucleotidase family.</text>
</comment>
<dbReference type="InterPro" id="IPR030048">
    <property type="entry name" value="SurE"/>
</dbReference>
<name>A0A6N3AHN7_9FIRM</name>
<evidence type="ECO:0000256" key="4">
    <source>
        <dbReference type="ARBA" id="ARBA00011062"/>
    </source>
</evidence>
<dbReference type="SUPFAM" id="SSF64167">
    <property type="entry name" value="SurE-like"/>
    <property type="match status" value="1"/>
</dbReference>
<keyword evidence="7 9" id="KW-0547">Nucleotide-binding</keyword>
<accession>A0A6N3AHN7</accession>
<feature type="binding site" evidence="9">
    <location>
        <position position="9"/>
    </location>
    <ligand>
        <name>a divalent metal cation</name>
        <dbReference type="ChEBI" id="CHEBI:60240"/>
    </ligand>
</feature>